<accession>A0A8T0H1D2</accession>
<protein>
    <submittedName>
        <fullName evidence="1">Uncharacterized protein</fullName>
    </submittedName>
</protein>
<dbReference type="EMBL" id="CM026429">
    <property type="protein sequence ID" value="KAG0563868.1"/>
    <property type="molecule type" value="Genomic_DNA"/>
</dbReference>
<evidence type="ECO:0000313" key="1">
    <source>
        <dbReference type="EMBL" id="KAG0563868.1"/>
    </source>
</evidence>
<dbReference type="AlphaFoldDB" id="A0A8T0H1D2"/>
<comment type="caution">
    <text evidence="1">The sequence shown here is derived from an EMBL/GenBank/DDBJ whole genome shotgun (WGS) entry which is preliminary data.</text>
</comment>
<proteinExistence type="predicted"/>
<reference evidence="1" key="1">
    <citation type="submission" date="2020-06" db="EMBL/GenBank/DDBJ databases">
        <title>WGS assembly of Ceratodon purpureus strain R40.</title>
        <authorList>
            <person name="Carey S.B."/>
            <person name="Jenkins J."/>
            <person name="Shu S."/>
            <person name="Lovell J.T."/>
            <person name="Sreedasyam A."/>
            <person name="Maumus F."/>
            <person name="Tiley G.P."/>
            <person name="Fernandez-Pozo N."/>
            <person name="Barry K."/>
            <person name="Chen C."/>
            <person name="Wang M."/>
            <person name="Lipzen A."/>
            <person name="Daum C."/>
            <person name="Saski C.A."/>
            <person name="Payton A.C."/>
            <person name="Mcbreen J.C."/>
            <person name="Conrad R.E."/>
            <person name="Kollar L.M."/>
            <person name="Olsson S."/>
            <person name="Huttunen S."/>
            <person name="Landis J.B."/>
            <person name="Wickett N.J."/>
            <person name="Johnson M.G."/>
            <person name="Rensing S.A."/>
            <person name="Grimwood J."/>
            <person name="Schmutz J."/>
            <person name="Mcdaniel S.F."/>
        </authorList>
    </citation>
    <scope>NUCLEOTIDE SEQUENCE</scope>
    <source>
        <strain evidence="1">R40</strain>
    </source>
</reference>
<organism evidence="1 2">
    <name type="scientific">Ceratodon purpureus</name>
    <name type="common">Fire moss</name>
    <name type="synonym">Dicranum purpureum</name>
    <dbReference type="NCBI Taxonomy" id="3225"/>
    <lineage>
        <taxon>Eukaryota</taxon>
        <taxon>Viridiplantae</taxon>
        <taxon>Streptophyta</taxon>
        <taxon>Embryophyta</taxon>
        <taxon>Bryophyta</taxon>
        <taxon>Bryophytina</taxon>
        <taxon>Bryopsida</taxon>
        <taxon>Dicranidae</taxon>
        <taxon>Pseudoditrichales</taxon>
        <taxon>Ditrichaceae</taxon>
        <taxon>Ceratodon</taxon>
    </lineage>
</organism>
<gene>
    <name evidence="1" type="ORF">KC19_8G065900</name>
</gene>
<name>A0A8T0H1D2_CERPU</name>
<dbReference type="Proteomes" id="UP000822688">
    <property type="component" value="Chromosome 8"/>
</dbReference>
<sequence>MNQVLNPNDNNFVHVAFSFTTTNVDFEHLSDHCQYFAVLKMGLSSPRTTTSDQFPDNCGIHLSGLVR</sequence>
<evidence type="ECO:0000313" key="2">
    <source>
        <dbReference type="Proteomes" id="UP000822688"/>
    </source>
</evidence>
<keyword evidence="2" id="KW-1185">Reference proteome</keyword>